<proteinExistence type="predicted"/>
<evidence type="ECO:0000256" key="2">
    <source>
        <dbReference type="ARBA" id="ARBA00022679"/>
    </source>
</evidence>
<dbReference type="InterPro" id="IPR050134">
    <property type="entry name" value="NAD-dep_sirtuin_deacylases"/>
</dbReference>
<dbReference type="EMBL" id="BAHD01000004">
    <property type="protein sequence ID" value="GAB94311.1"/>
    <property type="molecule type" value="Genomic_DNA"/>
</dbReference>
<feature type="domain" description="Deacetylase sirtuin-type" evidence="6">
    <location>
        <begin position="24"/>
        <end position="305"/>
    </location>
</feature>
<keyword evidence="4" id="KW-0862">Zinc</keyword>
<evidence type="ECO:0000313" key="8">
    <source>
        <dbReference type="Proteomes" id="UP000008366"/>
    </source>
</evidence>
<dbReference type="InterPro" id="IPR026590">
    <property type="entry name" value="Ssirtuin_cat_dom"/>
</dbReference>
<keyword evidence="8" id="KW-1185">Reference proteome</keyword>
<feature type="binding site" evidence="4">
    <location>
        <position position="208"/>
    </location>
    <ligand>
        <name>Zn(2+)</name>
        <dbReference type="ChEBI" id="CHEBI:29105"/>
    </ligand>
</feature>
<comment type="caution">
    <text evidence="7">The sequence shown here is derived from an EMBL/GenBank/DDBJ whole genome shotgun (WGS) entry which is preliminary data.</text>
</comment>
<dbReference type="GO" id="GO:0017136">
    <property type="term" value="F:histone deacetylase activity, NAD-dependent"/>
    <property type="evidence" value="ECO:0007669"/>
    <property type="project" value="TreeGrafter"/>
</dbReference>
<keyword evidence="4" id="KW-0479">Metal-binding</keyword>
<feature type="binding site" evidence="4">
    <location>
        <position position="150"/>
    </location>
    <ligand>
        <name>Zn(2+)</name>
        <dbReference type="ChEBI" id="CHEBI:29105"/>
    </ligand>
</feature>
<dbReference type="Gene3D" id="3.30.1600.10">
    <property type="entry name" value="SIR2/SIRT2 'Small Domain"/>
    <property type="match status" value="1"/>
</dbReference>
<evidence type="ECO:0000256" key="5">
    <source>
        <dbReference type="SAM" id="MobiDB-lite"/>
    </source>
</evidence>
<dbReference type="InterPro" id="IPR026591">
    <property type="entry name" value="Sirtuin_cat_small_dom_sf"/>
</dbReference>
<dbReference type="eggNOG" id="COG0846">
    <property type="taxonomic scope" value="Bacteria"/>
</dbReference>
<dbReference type="RefSeq" id="WP_006590844.1">
    <property type="nucleotide sequence ID" value="NZ_BAHD01000004.1"/>
</dbReference>
<dbReference type="GO" id="GO:0046872">
    <property type="term" value="F:metal ion binding"/>
    <property type="evidence" value="ECO:0007669"/>
    <property type="project" value="UniProtKB-KW"/>
</dbReference>
<accession>K6WKL7</accession>
<dbReference type="Proteomes" id="UP000008366">
    <property type="component" value="Unassembled WGS sequence"/>
</dbReference>
<dbReference type="GO" id="GO:0070403">
    <property type="term" value="F:NAD+ binding"/>
    <property type="evidence" value="ECO:0007669"/>
    <property type="project" value="InterPro"/>
</dbReference>
<feature type="binding site" evidence="4">
    <location>
        <position position="153"/>
    </location>
    <ligand>
        <name>Zn(2+)</name>
        <dbReference type="ChEBI" id="CHEBI:29105"/>
    </ligand>
</feature>
<dbReference type="PANTHER" id="PTHR11085:SF10">
    <property type="entry name" value="NAD-DEPENDENT PROTEIN DEACYLASE SIRTUIN-5, MITOCHONDRIAL-RELATED"/>
    <property type="match status" value="1"/>
</dbReference>
<feature type="binding site" evidence="4">
    <location>
        <position position="205"/>
    </location>
    <ligand>
        <name>Zn(2+)</name>
        <dbReference type="ChEBI" id="CHEBI:29105"/>
    </ligand>
</feature>
<keyword evidence="2" id="KW-0808">Transferase</keyword>
<evidence type="ECO:0000256" key="1">
    <source>
        <dbReference type="ARBA" id="ARBA00012928"/>
    </source>
</evidence>
<dbReference type="AlphaFoldDB" id="K6WKL7"/>
<dbReference type="Pfam" id="PF02146">
    <property type="entry name" value="SIR2"/>
    <property type="match status" value="1"/>
</dbReference>
<dbReference type="SUPFAM" id="SSF52467">
    <property type="entry name" value="DHS-like NAD/FAD-binding domain"/>
    <property type="match status" value="1"/>
</dbReference>
<sequence>MKATDSIPPLRVTPSSWRPPPGALPTVTGTLADLRELVNGGGVVALTGAGMSTESGIPDYRGPDGARRVTPMTIDQFRDEYGARHYWSRAYVGWDRFRAARPNVGHVALAELERRGLVDAVITQNVDGLHQEAGSGTVLELHGTLTTVVCLDCSAVFRREHLQAALGRLNPGFAQVAHAARGSIRPDGDVELPGELVTDFRVAACEDCGGDQLKPDVVFFGESAHRDVVARCFERIESARSLLVLGSSLAVMSGLRFVRRAARMGLPVAIVTNGPTRGDELATLRLTGPLGEVLPALATAADRTT</sequence>
<evidence type="ECO:0000256" key="4">
    <source>
        <dbReference type="PROSITE-ProRule" id="PRU00236"/>
    </source>
</evidence>
<dbReference type="PROSITE" id="PS50305">
    <property type="entry name" value="SIRTUIN"/>
    <property type="match status" value="1"/>
</dbReference>
<evidence type="ECO:0000256" key="3">
    <source>
        <dbReference type="ARBA" id="ARBA00023027"/>
    </source>
</evidence>
<dbReference type="InterPro" id="IPR029035">
    <property type="entry name" value="DHS-like_NAD/FAD-binding_dom"/>
</dbReference>
<feature type="region of interest" description="Disordered" evidence="5">
    <location>
        <begin position="1"/>
        <end position="23"/>
    </location>
</feature>
<feature type="active site" description="Proton acceptor" evidence="4">
    <location>
        <position position="142"/>
    </location>
</feature>
<dbReference type="InterPro" id="IPR003000">
    <property type="entry name" value="Sirtuin"/>
</dbReference>
<evidence type="ECO:0000259" key="6">
    <source>
        <dbReference type="PROSITE" id="PS50305"/>
    </source>
</evidence>
<dbReference type="EC" id="2.3.1.286" evidence="1"/>
<dbReference type="Gene3D" id="3.40.50.1220">
    <property type="entry name" value="TPP-binding domain"/>
    <property type="match status" value="1"/>
</dbReference>
<name>K6WKL7_9MICO</name>
<gene>
    <name evidence="7" type="primary">cobB</name>
    <name evidence="7" type="ORF">KILIM_004_01030</name>
</gene>
<protein>
    <recommendedName>
        <fullName evidence="1">protein acetyllysine N-acetyltransferase</fullName>
        <ecNumber evidence="1">2.3.1.286</ecNumber>
    </recommendedName>
</protein>
<reference evidence="7 8" key="1">
    <citation type="submission" date="2012-08" db="EMBL/GenBank/DDBJ databases">
        <title>Whole genome shotgun sequence of Kineosphaera limosa NBRC 100340.</title>
        <authorList>
            <person name="Yoshida I."/>
            <person name="Isaki S."/>
            <person name="Hosoyama A."/>
            <person name="Tsuchikane K."/>
            <person name="Katsumata H."/>
            <person name="Ando Y."/>
            <person name="Ohji S."/>
            <person name="Hamada M."/>
            <person name="Tamura T."/>
            <person name="Yamazoe A."/>
            <person name="Yamazaki S."/>
            <person name="Fujita N."/>
        </authorList>
    </citation>
    <scope>NUCLEOTIDE SEQUENCE [LARGE SCALE GENOMIC DNA]</scope>
    <source>
        <strain evidence="7 8">NBRC 100340</strain>
    </source>
</reference>
<evidence type="ECO:0000313" key="7">
    <source>
        <dbReference type="EMBL" id="GAB94311.1"/>
    </source>
</evidence>
<dbReference type="STRING" id="1184609.KILIM_004_01030"/>
<organism evidence="7 8">
    <name type="scientific">Kineosphaera limosa NBRC 100340</name>
    <dbReference type="NCBI Taxonomy" id="1184609"/>
    <lineage>
        <taxon>Bacteria</taxon>
        <taxon>Bacillati</taxon>
        <taxon>Actinomycetota</taxon>
        <taxon>Actinomycetes</taxon>
        <taxon>Micrococcales</taxon>
        <taxon>Dermatophilaceae</taxon>
        <taxon>Kineosphaera</taxon>
    </lineage>
</organism>
<keyword evidence="3" id="KW-0520">NAD</keyword>
<dbReference type="PANTHER" id="PTHR11085">
    <property type="entry name" value="NAD-DEPENDENT PROTEIN DEACYLASE SIRTUIN-5, MITOCHONDRIAL-RELATED"/>
    <property type="match status" value="1"/>
</dbReference>